<dbReference type="RefSeq" id="WP_014426137.1">
    <property type="nucleotide sequence ID" value="NC_017073.1"/>
</dbReference>
<dbReference type="AlphaFoldDB" id="I0GWI2"/>
<dbReference type="KEGG" id="sri:SELR_pSRC300460"/>
<sequence length="175" mass="20714">MFAHNIMVYINGTREKFCKETWEKITSVDAVYPDDIDKEKKMERSELTDLYSEVVPVNVNGITYMIDVYYVPAIVNGEYMEVKTVENVVLQMNINGHYSEKEFPNYDSAFNTMLKKQESMEKEIGIITPYIRDKHGRIKASNGLYYECNWTMYTATIYDDRHNQIMWSHIVEDWD</sequence>
<dbReference type="EMBL" id="AP012300">
    <property type="protein sequence ID" value="BAL85119.1"/>
    <property type="molecule type" value="Genomic_DNA"/>
</dbReference>
<evidence type="ECO:0000313" key="2">
    <source>
        <dbReference type="Proteomes" id="UP000007887"/>
    </source>
</evidence>
<name>I0GWI2_SELRL</name>
<gene>
    <name evidence="1" type="ordered locus">SELR_pSRC300460</name>
</gene>
<dbReference type="Proteomes" id="UP000007887">
    <property type="component" value="Plasmid pSRC3"/>
</dbReference>
<organism evidence="1 2">
    <name type="scientific">Selenomonas ruminantium subsp. lactilytica (strain NBRC 103574 / TAM6421)</name>
    <dbReference type="NCBI Taxonomy" id="927704"/>
    <lineage>
        <taxon>Bacteria</taxon>
        <taxon>Bacillati</taxon>
        <taxon>Bacillota</taxon>
        <taxon>Negativicutes</taxon>
        <taxon>Selenomonadales</taxon>
        <taxon>Selenomonadaceae</taxon>
        <taxon>Selenomonas</taxon>
    </lineage>
</organism>
<protein>
    <submittedName>
        <fullName evidence="1">Uncharacterized protein</fullName>
    </submittedName>
</protein>
<dbReference type="PATRIC" id="fig|927704.6.peg.3360"/>
<reference evidence="1 2" key="1">
    <citation type="submission" date="2011-10" db="EMBL/GenBank/DDBJ databases">
        <title>Whole genome sequence of Selenomonas ruminantium subsp. lactilytica TAM6421.</title>
        <authorList>
            <person name="Oguchi A."/>
            <person name="Ankai A."/>
            <person name="Kaneko J."/>
            <person name="Yamada-Narita S."/>
            <person name="Fukui S."/>
            <person name="Takahashi M."/>
            <person name="Onodera T."/>
            <person name="Kojima S."/>
            <person name="Fushimi T."/>
            <person name="Abe N."/>
            <person name="Kamio Y."/>
            <person name="Yamazaki S."/>
            <person name="Fujita N."/>
        </authorList>
    </citation>
    <scope>NUCLEOTIDE SEQUENCE [LARGE SCALE GENOMIC DNA]</scope>
    <source>
        <strain evidence="2">NBRC 103574 / TAM6421</strain>
        <plasmid evidence="1 2">pSRC3</plasmid>
    </source>
</reference>
<dbReference type="HOGENOM" id="CLU_1531499_0_0_9"/>
<proteinExistence type="predicted"/>
<geneLocation type="plasmid" evidence="1 2">
    <name>pSRC3</name>
</geneLocation>
<evidence type="ECO:0000313" key="1">
    <source>
        <dbReference type="EMBL" id="BAL85119.1"/>
    </source>
</evidence>
<keyword evidence="1" id="KW-0614">Plasmid</keyword>
<accession>I0GWI2</accession>